<dbReference type="OMA" id="KEPRAIC"/>
<organism evidence="2 3">
    <name type="scientific">Magallana gigas</name>
    <name type="common">Pacific oyster</name>
    <name type="synonym">Crassostrea gigas</name>
    <dbReference type="NCBI Taxonomy" id="29159"/>
    <lineage>
        <taxon>Eukaryota</taxon>
        <taxon>Metazoa</taxon>
        <taxon>Spiralia</taxon>
        <taxon>Lophotrochozoa</taxon>
        <taxon>Mollusca</taxon>
        <taxon>Bivalvia</taxon>
        <taxon>Autobranchia</taxon>
        <taxon>Pteriomorphia</taxon>
        <taxon>Ostreida</taxon>
        <taxon>Ostreoidea</taxon>
        <taxon>Ostreidae</taxon>
        <taxon>Magallana</taxon>
    </lineage>
</organism>
<dbReference type="EnsemblMetazoa" id="G21913.6">
    <property type="protein sequence ID" value="G21913.6:cds"/>
    <property type="gene ID" value="G21913"/>
</dbReference>
<keyword evidence="3" id="KW-1185">Reference proteome</keyword>
<dbReference type="GeneID" id="105346563"/>
<evidence type="ECO:0008006" key="4">
    <source>
        <dbReference type="Google" id="ProtNLM"/>
    </source>
</evidence>
<dbReference type="InterPro" id="IPR050952">
    <property type="entry name" value="TRIM-NHL_E3_ligases"/>
</dbReference>
<dbReference type="GO" id="GO:0008270">
    <property type="term" value="F:zinc ion binding"/>
    <property type="evidence" value="ECO:0007669"/>
    <property type="project" value="UniProtKB-KW"/>
</dbReference>
<dbReference type="InterPro" id="IPR011042">
    <property type="entry name" value="6-blade_b-propeller_TolB-like"/>
</dbReference>
<dbReference type="PANTHER" id="PTHR24104">
    <property type="entry name" value="E3 UBIQUITIN-PROTEIN LIGASE NHLRC1-RELATED"/>
    <property type="match status" value="1"/>
</dbReference>
<feature type="region of interest" description="Disordered" evidence="1">
    <location>
        <begin position="1"/>
        <end position="32"/>
    </location>
</feature>
<sequence length="480" mass="54889">MSGKKKQNGGPVPSGQKPPSKQHESRETDINQNDRIAVMEIIKYFKRERHQIMAMLKESREHFETLEMNKRSIHSEVDAVRQDINKHLDTLEAKLRRNLDEIHKEAAKECQYRIAELEARQSAIQEYQRRLENVIKFWSQRRDSDLSAIQTFYEKILQHRLDTANKCYEYEFQINEKIDNLKSLIKHFGSVRLHCYANSFDDSGVRDIQSPQFDQSLEDCTASVTNSFSICEDPSSDIGGCTYLYNGLLMIGNRLKNSLQQYDPNGTLTAELPLAGKPWDVCLVNPFTVGVSLPSNKPWNMSYVSTIAIVDTIHMKTVKEITIHSKIYGVAYGEEKFYVACVTEVKILNLKGESVHVIRVPNACIRQVCTDKGRLMFSDWNHNSIQCFGRDGIEVFTFTHPLMKGPVGISVDYENNIYVTSFISNNVHQLTPDGQLNRILLNKDDGIKEPRAICLQKYNNRFVVCDSTGVKLCELLSSST</sequence>
<dbReference type="Gene3D" id="2.120.10.30">
    <property type="entry name" value="TolB, C-terminal domain"/>
    <property type="match status" value="1"/>
</dbReference>
<dbReference type="Proteomes" id="UP000005408">
    <property type="component" value="Unassembled WGS sequence"/>
</dbReference>
<reference evidence="2" key="1">
    <citation type="submission" date="2022-08" db="UniProtKB">
        <authorList>
            <consortium name="EnsemblMetazoa"/>
        </authorList>
    </citation>
    <scope>IDENTIFICATION</scope>
    <source>
        <strain evidence="2">05x7-T-G4-1.051#20</strain>
    </source>
</reference>
<name>A0A8W8K0Q6_MAGGI</name>
<dbReference type="OrthoDB" id="6072109at2759"/>
<evidence type="ECO:0000313" key="3">
    <source>
        <dbReference type="Proteomes" id="UP000005408"/>
    </source>
</evidence>
<proteinExistence type="predicted"/>
<dbReference type="GO" id="GO:0061630">
    <property type="term" value="F:ubiquitin protein ligase activity"/>
    <property type="evidence" value="ECO:0007669"/>
    <property type="project" value="TreeGrafter"/>
</dbReference>
<dbReference type="KEGG" id="crg:105346563"/>
<accession>A0A8W8K0Q6</accession>
<evidence type="ECO:0000313" key="2">
    <source>
        <dbReference type="EnsemblMetazoa" id="G21913.6:cds"/>
    </source>
</evidence>
<protein>
    <recommendedName>
        <fullName evidence="4">Tripartite motif-containing protein 3</fullName>
    </recommendedName>
</protein>
<dbReference type="GO" id="GO:0000209">
    <property type="term" value="P:protein polyubiquitination"/>
    <property type="evidence" value="ECO:0007669"/>
    <property type="project" value="TreeGrafter"/>
</dbReference>
<dbReference type="PANTHER" id="PTHR24104:SF25">
    <property type="entry name" value="PROTEIN LIN-41"/>
    <property type="match status" value="1"/>
</dbReference>
<evidence type="ECO:0000256" key="1">
    <source>
        <dbReference type="SAM" id="MobiDB-lite"/>
    </source>
</evidence>
<dbReference type="AlphaFoldDB" id="A0A8W8K0Q6"/>
<dbReference type="SUPFAM" id="SSF101898">
    <property type="entry name" value="NHL repeat"/>
    <property type="match status" value="1"/>
</dbReference>
<dbReference type="GO" id="GO:0043161">
    <property type="term" value="P:proteasome-mediated ubiquitin-dependent protein catabolic process"/>
    <property type="evidence" value="ECO:0007669"/>
    <property type="project" value="TreeGrafter"/>
</dbReference>